<organism evidence="2 3">
    <name type="scientific">Dyadobacter pollutisoli</name>
    <dbReference type="NCBI Taxonomy" id="2910158"/>
    <lineage>
        <taxon>Bacteria</taxon>
        <taxon>Pseudomonadati</taxon>
        <taxon>Bacteroidota</taxon>
        <taxon>Cytophagia</taxon>
        <taxon>Cytophagales</taxon>
        <taxon>Spirosomataceae</taxon>
        <taxon>Dyadobacter</taxon>
    </lineage>
</organism>
<dbReference type="SUPFAM" id="SSF160574">
    <property type="entry name" value="BT0923-like"/>
    <property type="match status" value="1"/>
</dbReference>
<evidence type="ECO:0008006" key="4">
    <source>
        <dbReference type="Google" id="ProtNLM"/>
    </source>
</evidence>
<proteinExistence type="predicted"/>
<reference evidence="2" key="1">
    <citation type="submission" date="2022-11" db="EMBL/GenBank/DDBJ databases">
        <title>Dyadobacter pollutisoli sp. nov., isolated from plastic dumped soil.</title>
        <authorList>
            <person name="Kim J.M."/>
            <person name="Kim K.R."/>
            <person name="Lee J.K."/>
            <person name="Hao L."/>
            <person name="Jeon C.O."/>
        </authorList>
    </citation>
    <scope>NUCLEOTIDE SEQUENCE</scope>
    <source>
        <strain evidence="2">U1</strain>
    </source>
</reference>
<dbReference type="EMBL" id="CP112998">
    <property type="protein sequence ID" value="WAC10393.1"/>
    <property type="molecule type" value="Genomic_DNA"/>
</dbReference>
<accession>A0A9E8N7U1</accession>
<dbReference type="Proteomes" id="UP001164653">
    <property type="component" value="Chromosome"/>
</dbReference>
<evidence type="ECO:0000313" key="3">
    <source>
        <dbReference type="Proteomes" id="UP001164653"/>
    </source>
</evidence>
<protein>
    <recommendedName>
        <fullName evidence="4">PepSY domain-containing protein</fullName>
    </recommendedName>
</protein>
<keyword evidence="3" id="KW-1185">Reference proteome</keyword>
<dbReference type="AlphaFoldDB" id="A0A9E8N7U1"/>
<keyword evidence="1" id="KW-0732">Signal</keyword>
<dbReference type="Gene3D" id="3.10.450.360">
    <property type="match status" value="1"/>
</dbReference>
<feature type="chain" id="PRO_5038999060" description="PepSY domain-containing protein" evidence="1">
    <location>
        <begin position="20"/>
        <end position="101"/>
    </location>
</feature>
<name>A0A9E8N7U1_9BACT</name>
<dbReference type="RefSeq" id="WP_244824926.1">
    <property type="nucleotide sequence ID" value="NZ_CP112998.1"/>
</dbReference>
<feature type="signal peptide" evidence="1">
    <location>
        <begin position="1"/>
        <end position="19"/>
    </location>
</feature>
<evidence type="ECO:0000256" key="1">
    <source>
        <dbReference type="SAM" id="SignalP"/>
    </source>
</evidence>
<evidence type="ECO:0000313" key="2">
    <source>
        <dbReference type="EMBL" id="WAC10393.1"/>
    </source>
</evidence>
<dbReference type="KEGG" id="dpf:ON006_21870"/>
<sequence>MRYLIVIFCLTALSGYAAGSEMSLSGVPHSINAVQGKVSVRPEDLPEAVKATMAGNMYADWKITSAYLVTRDDNSQYYEINIKKEAETAVVNLDKYGKKID</sequence>
<gene>
    <name evidence="2" type="ORF">ON006_21870</name>
</gene>